<feature type="region of interest" description="Disordered" evidence="1">
    <location>
        <begin position="1"/>
        <end position="21"/>
    </location>
</feature>
<evidence type="ECO:0000313" key="3">
    <source>
        <dbReference type="Proteomes" id="UP000034607"/>
    </source>
</evidence>
<feature type="compositionally biased region" description="Polar residues" evidence="1">
    <location>
        <begin position="1"/>
        <end position="13"/>
    </location>
</feature>
<organism evidence="2 3">
    <name type="scientific">Candidatus Amesbacteria bacterium GW2011_GWA2_47_11</name>
    <dbReference type="NCBI Taxonomy" id="1618357"/>
    <lineage>
        <taxon>Bacteria</taxon>
        <taxon>Candidatus Amesiibacteriota</taxon>
    </lineage>
</organism>
<protein>
    <submittedName>
        <fullName evidence="2">Uncharacterized protein</fullName>
    </submittedName>
</protein>
<name>A0A0G1RD29_9BACT</name>
<accession>A0A0G1RD29</accession>
<dbReference type="AlphaFoldDB" id="A0A0G1RD29"/>
<evidence type="ECO:0000256" key="1">
    <source>
        <dbReference type="SAM" id="MobiDB-lite"/>
    </source>
</evidence>
<dbReference type="Proteomes" id="UP000034607">
    <property type="component" value="Unassembled WGS sequence"/>
</dbReference>
<dbReference type="EMBL" id="LCNM01000027">
    <property type="protein sequence ID" value="KKU55051.1"/>
    <property type="molecule type" value="Genomic_DNA"/>
</dbReference>
<reference evidence="2 3" key="1">
    <citation type="journal article" date="2015" name="Nature">
        <title>rRNA introns, odd ribosomes, and small enigmatic genomes across a large radiation of phyla.</title>
        <authorList>
            <person name="Brown C.T."/>
            <person name="Hug L.A."/>
            <person name="Thomas B.C."/>
            <person name="Sharon I."/>
            <person name="Castelle C.J."/>
            <person name="Singh A."/>
            <person name="Wilkins M.J."/>
            <person name="Williams K.H."/>
            <person name="Banfield J.F."/>
        </authorList>
    </citation>
    <scope>NUCLEOTIDE SEQUENCE [LARGE SCALE GENOMIC DNA]</scope>
</reference>
<comment type="caution">
    <text evidence="2">The sequence shown here is derived from an EMBL/GenBank/DDBJ whole genome shotgun (WGS) entry which is preliminary data.</text>
</comment>
<evidence type="ECO:0000313" key="2">
    <source>
        <dbReference type="EMBL" id="KKU55051.1"/>
    </source>
</evidence>
<sequence>MTDNTSEFYSPRNTLPVKAGTSTNYAGQAPLVDTEPVVAVRPQLGEKGSYWIISPKAGRTIEDSRIGKKVVWGGDLPGDIYGDRDQKGGRFEKIFTVTSDAYGEWRVKGLLPYIPQVIDREETASVLFRQAGLPTDVTRAIHLIKELPDAGGKYFGMEKWKSYAIQKLNGKLANDPDRRSKLASAKKWLSGQEFCIEVRDLQVAERLREIGLCQTSSEFEFMIRPIFKWVNAATDAKKSGLISGTPQPEHFEYTTQDIKRYFGEWLPEQMGIYIARLRNNHLTHSNTTAQNWSAAGTLYDKDTVVGVPLGDKPPTIAQYKNDMTETLGALDELMAPEEGNYISRVFGKELLLTAKASLLKGYLLERHGKGDVNSGIIKSILSDYKYYNGKKDVEVKISEEDWKFMENLGLRTRSV</sequence>
<gene>
    <name evidence="2" type="ORF">UX78_C0027G0003</name>
</gene>
<proteinExistence type="predicted"/>